<dbReference type="EMBL" id="ML992508">
    <property type="protein sequence ID" value="KAF2222469.1"/>
    <property type="molecule type" value="Genomic_DNA"/>
</dbReference>
<evidence type="ECO:0000313" key="10">
    <source>
        <dbReference type="EMBL" id="KAF2222469.1"/>
    </source>
</evidence>
<comment type="similarity">
    <text evidence="2 7">Belongs to the major facilitator superfamily. Sugar transporter (TC 2.A.1.1) family.</text>
</comment>
<keyword evidence="4 8" id="KW-0812">Transmembrane</keyword>
<dbReference type="Proteomes" id="UP000799538">
    <property type="component" value="Unassembled WGS sequence"/>
</dbReference>
<dbReference type="Gene3D" id="1.20.1250.20">
    <property type="entry name" value="MFS general substrate transporter like domains"/>
    <property type="match status" value="1"/>
</dbReference>
<organism evidence="10 11">
    <name type="scientific">Elsinoe ampelina</name>
    <dbReference type="NCBI Taxonomy" id="302913"/>
    <lineage>
        <taxon>Eukaryota</taxon>
        <taxon>Fungi</taxon>
        <taxon>Dikarya</taxon>
        <taxon>Ascomycota</taxon>
        <taxon>Pezizomycotina</taxon>
        <taxon>Dothideomycetes</taxon>
        <taxon>Dothideomycetidae</taxon>
        <taxon>Myriangiales</taxon>
        <taxon>Elsinoaceae</taxon>
        <taxon>Elsinoe</taxon>
    </lineage>
</organism>
<dbReference type="InterPro" id="IPR050360">
    <property type="entry name" value="MFS_Sugar_Transporters"/>
</dbReference>
<proteinExistence type="inferred from homology"/>
<feature type="transmembrane region" description="Helical" evidence="8">
    <location>
        <begin position="350"/>
        <end position="370"/>
    </location>
</feature>
<dbReference type="FunFam" id="1.20.1250.20:FF:000217">
    <property type="entry name" value="MFS lactose permease, putative"/>
    <property type="match status" value="1"/>
</dbReference>
<dbReference type="NCBIfam" id="TIGR00879">
    <property type="entry name" value="SP"/>
    <property type="match status" value="1"/>
</dbReference>
<dbReference type="InterPro" id="IPR005829">
    <property type="entry name" value="Sugar_transporter_CS"/>
</dbReference>
<feature type="transmembrane region" description="Helical" evidence="8">
    <location>
        <begin position="224"/>
        <end position="245"/>
    </location>
</feature>
<dbReference type="Pfam" id="PF00083">
    <property type="entry name" value="Sugar_tr"/>
    <property type="match status" value="1"/>
</dbReference>
<dbReference type="GO" id="GO:0005351">
    <property type="term" value="F:carbohydrate:proton symporter activity"/>
    <property type="evidence" value="ECO:0007669"/>
    <property type="project" value="TreeGrafter"/>
</dbReference>
<gene>
    <name evidence="10" type="ORF">BDZ85DRAFT_250374</name>
</gene>
<feature type="transmembrane region" description="Helical" evidence="8">
    <location>
        <begin position="484"/>
        <end position="502"/>
    </location>
</feature>
<feature type="transmembrane region" description="Helical" evidence="8">
    <location>
        <begin position="420"/>
        <end position="442"/>
    </location>
</feature>
<dbReference type="PROSITE" id="PS00216">
    <property type="entry name" value="SUGAR_TRANSPORT_1"/>
    <property type="match status" value="1"/>
</dbReference>
<comment type="subcellular location">
    <subcellularLocation>
        <location evidence="1">Membrane</location>
        <topology evidence="1">Multi-pass membrane protein</topology>
    </subcellularLocation>
</comment>
<feature type="transmembrane region" description="Helical" evidence="8">
    <location>
        <begin position="94"/>
        <end position="116"/>
    </location>
</feature>
<feature type="transmembrane region" description="Helical" evidence="8">
    <location>
        <begin position="194"/>
        <end position="212"/>
    </location>
</feature>
<feature type="transmembrane region" description="Helical" evidence="8">
    <location>
        <begin position="454"/>
        <end position="472"/>
    </location>
</feature>
<dbReference type="PANTHER" id="PTHR48022">
    <property type="entry name" value="PLASTIDIC GLUCOSE TRANSPORTER 4"/>
    <property type="match status" value="1"/>
</dbReference>
<feature type="transmembrane region" description="Helical" evidence="8">
    <location>
        <begin position="128"/>
        <end position="149"/>
    </location>
</feature>
<dbReference type="InterPro" id="IPR005828">
    <property type="entry name" value="MFS_sugar_transport-like"/>
</dbReference>
<dbReference type="PROSITE" id="PS50850">
    <property type="entry name" value="MFS"/>
    <property type="match status" value="1"/>
</dbReference>
<protein>
    <submittedName>
        <fullName evidence="10">General substrate transporter</fullName>
    </submittedName>
</protein>
<evidence type="ECO:0000256" key="8">
    <source>
        <dbReference type="SAM" id="Phobius"/>
    </source>
</evidence>
<evidence type="ECO:0000259" key="9">
    <source>
        <dbReference type="PROSITE" id="PS50850"/>
    </source>
</evidence>
<evidence type="ECO:0000256" key="1">
    <source>
        <dbReference type="ARBA" id="ARBA00004141"/>
    </source>
</evidence>
<name>A0A6A6GA52_9PEZI</name>
<sequence>MATLIDEKDIHATQEEISLDEKEGKTVKAITGSEAFAEAYEKEPPVYFNAASWHLYLCCFIAFCCSTANGYDGSLLNNLFINPIWKDFFHGSNVGIWAGIITSLYQIGSVTALPFIGPVIDNAGRRGGMFVGAIIIIIGAVIQGCTVRIDNYLTATYVFGAGRFFLGFGVAIAAAAGPMYVVEVVQPALRGRAGGLYNTFWFTGSIVASGAGRGGLNMTGNKSWLIPVWLQMLFAGIIVLGVWIMPESPRWLYVHGKQQQCRDFLTKYHGNGNPDSAWVTLQLHEYEEHLELDGTDKRWWDYRALFRDAASRYRLAMNVMISLWGQWAGNSVLSYYLSAVLDTVGITEPITQQNIALGIACASFVVAISGASTLDKIGRRPLLLYGMTGCAVTWVAMTTASGIFNGSGQTNLSAARAMQAFIYIFSIIYSFSITPLQALYPVEVLSFEMRAKGMAFSNLATAAGGLLGQFAWPVSLEAIGWKTYIIFSIWCFFQAATIYFFVPETKNMTLEELDEIFKAKNPRKASTQKKKIALDENANVLHVAEVSA</sequence>
<evidence type="ECO:0000256" key="6">
    <source>
        <dbReference type="ARBA" id="ARBA00023136"/>
    </source>
</evidence>
<dbReference type="OrthoDB" id="6133115at2759"/>
<evidence type="ECO:0000256" key="2">
    <source>
        <dbReference type="ARBA" id="ARBA00010992"/>
    </source>
</evidence>
<keyword evidence="6 8" id="KW-0472">Membrane</keyword>
<evidence type="ECO:0000256" key="5">
    <source>
        <dbReference type="ARBA" id="ARBA00022989"/>
    </source>
</evidence>
<feature type="transmembrane region" description="Helical" evidence="8">
    <location>
        <begin position="53"/>
        <end position="71"/>
    </location>
</feature>
<feature type="transmembrane region" description="Helical" evidence="8">
    <location>
        <begin position="382"/>
        <end position="400"/>
    </location>
</feature>
<keyword evidence="5 8" id="KW-1133">Transmembrane helix</keyword>
<dbReference type="PANTHER" id="PTHR48022:SF13">
    <property type="entry name" value="MAJOR FACILITATOR SUPERFAMILY (MFS) PROFILE DOMAIN-CONTAINING PROTEIN"/>
    <property type="match status" value="1"/>
</dbReference>
<reference evidence="11" key="1">
    <citation type="journal article" date="2020" name="Stud. Mycol.">
        <title>101 Dothideomycetes genomes: A test case for predicting lifestyles and emergence of pathogens.</title>
        <authorList>
            <person name="Haridas S."/>
            <person name="Albert R."/>
            <person name="Binder M."/>
            <person name="Bloem J."/>
            <person name="LaButti K."/>
            <person name="Salamov A."/>
            <person name="Andreopoulos B."/>
            <person name="Baker S."/>
            <person name="Barry K."/>
            <person name="Bills G."/>
            <person name="Bluhm B."/>
            <person name="Cannon C."/>
            <person name="Castanera R."/>
            <person name="Culley D."/>
            <person name="Daum C."/>
            <person name="Ezra D."/>
            <person name="Gonzalez J."/>
            <person name="Henrissat B."/>
            <person name="Kuo A."/>
            <person name="Liang C."/>
            <person name="Lipzen A."/>
            <person name="Lutzoni F."/>
            <person name="Magnuson J."/>
            <person name="Mondo S."/>
            <person name="Nolan M."/>
            <person name="Ohm R."/>
            <person name="Pangilinan J."/>
            <person name="Park H.-J."/>
            <person name="Ramirez L."/>
            <person name="Alfaro M."/>
            <person name="Sun H."/>
            <person name="Tritt A."/>
            <person name="Yoshinaga Y."/>
            <person name="Zwiers L.-H."/>
            <person name="Turgeon B."/>
            <person name="Goodwin S."/>
            <person name="Spatafora J."/>
            <person name="Crous P."/>
            <person name="Grigoriev I."/>
        </authorList>
    </citation>
    <scope>NUCLEOTIDE SEQUENCE [LARGE SCALE GENOMIC DNA]</scope>
    <source>
        <strain evidence="11">CECT 20119</strain>
    </source>
</reference>
<evidence type="ECO:0000256" key="4">
    <source>
        <dbReference type="ARBA" id="ARBA00022692"/>
    </source>
</evidence>
<accession>A0A6A6GA52</accession>
<dbReference type="InterPro" id="IPR003663">
    <property type="entry name" value="Sugar/inositol_transpt"/>
</dbReference>
<evidence type="ECO:0000256" key="3">
    <source>
        <dbReference type="ARBA" id="ARBA00022448"/>
    </source>
</evidence>
<evidence type="ECO:0000313" key="11">
    <source>
        <dbReference type="Proteomes" id="UP000799538"/>
    </source>
</evidence>
<feature type="transmembrane region" description="Helical" evidence="8">
    <location>
        <begin position="161"/>
        <end position="182"/>
    </location>
</feature>
<dbReference type="InterPro" id="IPR036259">
    <property type="entry name" value="MFS_trans_sf"/>
</dbReference>
<dbReference type="InterPro" id="IPR020846">
    <property type="entry name" value="MFS_dom"/>
</dbReference>
<dbReference type="AlphaFoldDB" id="A0A6A6GA52"/>
<evidence type="ECO:0000256" key="7">
    <source>
        <dbReference type="RuleBase" id="RU003346"/>
    </source>
</evidence>
<keyword evidence="3 7" id="KW-0813">Transport</keyword>
<feature type="domain" description="Major facilitator superfamily (MFS) profile" evidence="9">
    <location>
        <begin position="58"/>
        <end position="506"/>
    </location>
</feature>
<dbReference type="GO" id="GO:0016020">
    <property type="term" value="C:membrane"/>
    <property type="evidence" value="ECO:0007669"/>
    <property type="project" value="UniProtKB-SubCell"/>
</dbReference>
<keyword evidence="11" id="KW-1185">Reference proteome</keyword>
<feature type="transmembrane region" description="Helical" evidence="8">
    <location>
        <begin position="315"/>
        <end position="338"/>
    </location>
</feature>
<dbReference type="SUPFAM" id="SSF103473">
    <property type="entry name" value="MFS general substrate transporter"/>
    <property type="match status" value="1"/>
</dbReference>